<organism evidence="2 3">
    <name type="scientific">Pseudonocardia eucalypti</name>
    <dbReference type="NCBI Taxonomy" id="648755"/>
    <lineage>
        <taxon>Bacteria</taxon>
        <taxon>Bacillati</taxon>
        <taxon>Actinomycetota</taxon>
        <taxon>Actinomycetes</taxon>
        <taxon>Pseudonocardiales</taxon>
        <taxon>Pseudonocardiaceae</taxon>
        <taxon>Pseudonocardia</taxon>
    </lineage>
</organism>
<evidence type="ECO:0000313" key="2">
    <source>
        <dbReference type="EMBL" id="GAA5160014.1"/>
    </source>
</evidence>
<reference evidence="3" key="1">
    <citation type="journal article" date="2019" name="Int. J. Syst. Evol. Microbiol.">
        <title>The Global Catalogue of Microorganisms (GCM) 10K type strain sequencing project: providing services to taxonomists for standard genome sequencing and annotation.</title>
        <authorList>
            <consortium name="The Broad Institute Genomics Platform"/>
            <consortium name="The Broad Institute Genome Sequencing Center for Infectious Disease"/>
            <person name="Wu L."/>
            <person name="Ma J."/>
        </authorList>
    </citation>
    <scope>NUCLEOTIDE SEQUENCE [LARGE SCALE GENOMIC DNA]</scope>
    <source>
        <strain evidence="3">JCM 18303</strain>
    </source>
</reference>
<comment type="caution">
    <text evidence="2">The sequence shown here is derived from an EMBL/GenBank/DDBJ whole genome shotgun (WGS) entry which is preliminary data.</text>
</comment>
<evidence type="ECO:0000313" key="3">
    <source>
        <dbReference type="Proteomes" id="UP001428817"/>
    </source>
</evidence>
<dbReference type="CDD" id="cd04301">
    <property type="entry name" value="NAT_SF"/>
    <property type="match status" value="1"/>
</dbReference>
<gene>
    <name evidence="2" type="ORF">GCM10023321_41950</name>
</gene>
<protein>
    <submittedName>
        <fullName evidence="2">GNAT family N-acetyltransferase</fullName>
    </submittedName>
</protein>
<dbReference type="SUPFAM" id="SSF55729">
    <property type="entry name" value="Acyl-CoA N-acyltransferases (Nat)"/>
    <property type="match status" value="1"/>
</dbReference>
<sequence length="158" mass="18009">MSSELFPATVHRSWAADLDPQTLYALLRLRVDVFVVEQKSPYHELDGRDLEPRTRHYWLGGSGNPEPVLGCLRLLKDPDGNYRVGRVCVAAEHRGRGLSRRLMDAVLAEVGDADCLVDAQRYLADFYTGYGFVPVGEPYDWDGIEHLPMRRRKRELVP</sequence>
<dbReference type="InterPro" id="IPR000182">
    <property type="entry name" value="GNAT_dom"/>
</dbReference>
<dbReference type="InterPro" id="IPR016181">
    <property type="entry name" value="Acyl_CoA_acyltransferase"/>
</dbReference>
<proteinExistence type="predicted"/>
<dbReference type="PROSITE" id="PS51186">
    <property type="entry name" value="GNAT"/>
    <property type="match status" value="1"/>
</dbReference>
<dbReference type="RefSeq" id="WP_185060433.1">
    <property type="nucleotide sequence ID" value="NZ_BAABJP010000020.1"/>
</dbReference>
<dbReference type="Proteomes" id="UP001428817">
    <property type="component" value="Unassembled WGS sequence"/>
</dbReference>
<dbReference type="Gene3D" id="3.40.630.30">
    <property type="match status" value="1"/>
</dbReference>
<dbReference type="EMBL" id="BAABJP010000020">
    <property type="protein sequence ID" value="GAA5160014.1"/>
    <property type="molecule type" value="Genomic_DNA"/>
</dbReference>
<dbReference type="Pfam" id="PF13673">
    <property type="entry name" value="Acetyltransf_10"/>
    <property type="match status" value="1"/>
</dbReference>
<feature type="domain" description="N-acetyltransferase" evidence="1">
    <location>
        <begin position="13"/>
        <end position="154"/>
    </location>
</feature>
<accession>A0ABP9QDE6</accession>
<name>A0ABP9QDE6_9PSEU</name>
<keyword evidence="3" id="KW-1185">Reference proteome</keyword>
<evidence type="ECO:0000259" key="1">
    <source>
        <dbReference type="PROSITE" id="PS51186"/>
    </source>
</evidence>